<dbReference type="Proteomes" id="UP000249748">
    <property type="component" value="Unassembled WGS sequence"/>
</dbReference>
<keyword evidence="2" id="KW-1185">Reference proteome</keyword>
<reference evidence="1" key="1">
    <citation type="submission" date="2018-02" db="EMBL/GenBank/DDBJ databases">
        <title>The genomes of Aspergillus section Nigri reveals drivers in fungal speciation.</title>
        <authorList>
            <consortium name="DOE Joint Genome Institute"/>
            <person name="Vesth T.C."/>
            <person name="Nybo J."/>
            <person name="Theobald S."/>
            <person name="Brandl J."/>
            <person name="Frisvad J.C."/>
            <person name="Nielsen K.F."/>
            <person name="Lyhne E.K."/>
            <person name="Kogle M.E."/>
            <person name="Kuo A."/>
            <person name="Riley R."/>
            <person name="Clum A."/>
            <person name="Nolan M."/>
            <person name="Lipzen A."/>
            <person name="Salamov A."/>
            <person name="Henrissat B."/>
            <person name="Wiebenga A."/>
            <person name="De vries R.P."/>
            <person name="Grigoriev I.V."/>
            <person name="Mortensen U.H."/>
            <person name="Andersen M.R."/>
            <person name="Baker S.E."/>
        </authorList>
    </citation>
    <scope>NUCLEOTIDE SEQUENCE</scope>
    <source>
        <strain evidence="1">CBS 115574</strain>
    </source>
</reference>
<evidence type="ECO:0000313" key="1">
    <source>
        <dbReference type="EMBL" id="RAK91135.1"/>
    </source>
</evidence>
<proteinExistence type="predicted"/>
<protein>
    <submittedName>
        <fullName evidence="1">Uncharacterized protein</fullName>
    </submittedName>
</protein>
<sequence length="52" mass="6252">MSQASHIYRSMKHILAVFSVIFCFSSWLELPYPYSSSYMFFYQWTAKETGRQ</sequence>
<organism evidence="1 2">
    <name type="scientific">Aspergillus costaricaensis CBS 115574</name>
    <dbReference type="NCBI Taxonomy" id="1448317"/>
    <lineage>
        <taxon>Eukaryota</taxon>
        <taxon>Fungi</taxon>
        <taxon>Dikarya</taxon>
        <taxon>Ascomycota</taxon>
        <taxon>Pezizomycotina</taxon>
        <taxon>Eurotiomycetes</taxon>
        <taxon>Eurotiomycetidae</taxon>
        <taxon>Eurotiales</taxon>
        <taxon>Aspergillaceae</taxon>
        <taxon>Aspergillus</taxon>
        <taxon>Aspergillus subgen. Circumdati</taxon>
    </lineage>
</organism>
<evidence type="ECO:0000313" key="2">
    <source>
        <dbReference type="Proteomes" id="UP000249748"/>
    </source>
</evidence>
<dbReference type="EMBL" id="KZ824542">
    <property type="protein sequence ID" value="RAK91135.1"/>
    <property type="molecule type" value="Genomic_DNA"/>
</dbReference>
<accession>A0ACD1IKX5</accession>
<name>A0ACD1IKX5_9EURO</name>
<gene>
    <name evidence="1" type="ORF">BO79DRAFT_208026</name>
</gene>